<feature type="compositionally biased region" description="Low complexity" evidence="1">
    <location>
        <begin position="31"/>
        <end position="43"/>
    </location>
</feature>
<feature type="region of interest" description="Disordered" evidence="1">
    <location>
        <begin position="1"/>
        <end position="43"/>
    </location>
</feature>
<proteinExistence type="predicted"/>
<feature type="non-terminal residue" evidence="2">
    <location>
        <position position="219"/>
    </location>
</feature>
<evidence type="ECO:0000313" key="3">
    <source>
        <dbReference type="Proteomes" id="UP000253594"/>
    </source>
</evidence>
<comment type="caution">
    <text evidence="2">The sequence shown here is derived from an EMBL/GenBank/DDBJ whole genome shotgun (WGS) entry which is preliminary data.</text>
</comment>
<evidence type="ECO:0000256" key="1">
    <source>
        <dbReference type="SAM" id="MobiDB-lite"/>
    </source>
</evidence>
<protein>
    <submittedName>
        <fullName evidence="2">Uncharacterized protein</fullName>
    </submittedName>
</protein>
<feature type="compositionally biased region" description="Pro residues" evidence="1">
    <location>
        <begin position="18"/>
        <end position="30"/>
    </location>
</feature>
<evidence type="ECO:0000313" key="2">
    <source>
        <dbReference type="EMBL" id="RCI71328.1"/>
    </source>
</evidence>
<gene>
    <name evidence="2" type="ORF">DT376_29720</name>
</gene>
<sequence length="219" mass="24239">MSRPNLCFNGRTVAVPSHPFPRRSPSPRSPPSIMSSNSRSNSTFTGRLSALANRLRLGAARSDGRELRERAAALELPFQPLRRPEPSVWWQAGPPLHTLVDLPRGALSGPVQEDKAEAHAVLKRLVRVSHSTLESVDLKTIEGVCSREILVQAPCPRLEDLATAEVCRGVRIISYKDFVKALSLALPRFTNGDSIRLRQAAWHGERLFWAGDRQALSLI</sequence>
<reference evidence="2 3" key="1">
    <citation type="submission" date="2018-07" db="EMBL/GenBank/DDBJ databases">
        <title>Mechanisms of high-level aminoglycoside resistance among Gram-negative pathogens in Brazil.</title>
        <authorList>
            <person name="Ballaben A.S."/>
            <person name="Darini A.L.C."/>
            <person name="Doi Y."/>
        </authorList>
    </citation>
    <scope>NUCLEOTIDE SEQUENCE [LARGE SCALE GENOMIC DNA]</scope>
    <source>
        <strain evidence="2 3">B2-305</strain>
    </source>
</reference>
<dbReference type="Proteomes" id="UP000253594">
    <property type="component" value="Unassembled WGS sequence"/>
</dbReference>
<dbReference type="AlphaFoldDB" id="A0A367M1U0"/>
<name>A0A367M1U0_PSEAI</name>
<dbReference type="EMBL" id="QORE01001474">
    <property type="protein sequence ID" value="RCI71328.1"/>
    <property type="molecule type" value="Genomic_DNA"/>
</dbReference>
<accession>A0A367M1U0</accession>
<organism evidence="2 3">
    <name type="scientific">Pseudomonas aeruginosa</name>
    <dbReference type="NCBI Taxonomy" id="287"/>
    <lineage>
        <taxon>Bacteria</taxon>
        <taxon>Pseudomonadati</taxon>
        <taxon>Pseudomonadota</taxon>
        <taxon>Gammaproteobacteria</taxon>
        <taxon>Pseudomonadales</taxon>
        <taxon>Pseudomonadaceae</taxon>
        <taxon>Pseudomonas</taxon>
    </lineage>
</organism>